<reference evidence="2 3" key="1">
    <citation type="journal article" date="2019" name="Sci. Rep.">
        <title>Orb-weaving spider Araneus ventricosus genome elucidates the spidroin gene catalogue.</title>
        <authorList>
            <person name="Kono N."/>
            <person name="Nakamura H."/>
            <person name="Ohtoshi R."/>
            <person name="Moran D.A.P."/>
            <person name="Shinohara A."/>
            <person name="Yoshida Y."/>
            <person name="Fujiwara M."/>
            <person name="Mori M."/>
            <person name="Tomita M."/>
            <person name="Arakawa K."/>
        </authorList>
    </citation>
    <scope>NUCLEOTIDE SEQUENCE [LARGE SCALE GENOMIC DNA]</scope>
</reference>
<dbReference type="OrthoDB" id="6437417at2759"/>
<gene>
    <name evidence="2" type="ORF">AVEN_53302_1</name>
</gene>
<keyword evidence="1" id="KW-0812">Transmembrane</keyword>
<feature type="transmembrane region" description="Helical" evidence="1">
    <location>
        <begin position="45"/>
        <end position="66"/>
    </location>
</feature>
<name>A0A4Y2ABI4_ARAVE</name>
<keyword evidence="1" id="KW-0472">Membrane</keyword>
<proteinExistence type="predicted"/>
<evidence type="ECO:0000313" key="3">
    <source>
        <dbReference type="Proteomes" id="UP000499080"/>
    </source>
</evidence>
<dbReference type="AlphaFoldDB" id="A0A4Y2ABI4"/>
<keyword evidence="3" id="KW-1185">Reference proteome</keyword>
<keyword evidence="1" id="KW-1133">Transmembrane helix</keyword>
<organism evidence="2 3">
    <name type="scientific">Araneus ventricosus</name>
    <name type="common">Orbweaver spider</name>
    <name type="synonym">Epeira ventricosa</name>
    <dbReference type="NCBI Taxonomy" id="182803"/>
    <lineage>
        <taxon>Eukaryota</taxon>
        <taxon>Metazoa</taxon>
        <taxon>Ecdysozoa</taxon>
        <taxon>Arthropoda</taxon>
        <taxon>Chelicerata</taxon>
        <taxon>Arachnida</taxon>
        <taxon>Araneae</taxon>
        <taxon>Araneomorphae</taxon>
        <taxon>Entelegynae</taxon>
        <taxon>Araneoidea</taxon>
        <taxon>Araneidae</taxon>
        <taxon>Araneus</taxon>
    </lineage>
</organism>
<sequence>MYFKLGTVEYRDDVSTYLTHLTSENPLVNILLKICFEISIFLNSILPFTAFSLFYIAVCTHLRLIIEKFAKILKKRDTCIDFNLSNFYSALKTTAEYIDDQLSFLVFITVAYNGCFMYLSVSAILHAEPTAKFIDRLYLFWHLINSLFLFICMTATASFVYEASMEVLAVASRISAVAEESSFLLQKFISFAEKGISLTVWKASPISRNFIFGILGAIFTYAVLFDNLSIK</sequence>
<protein>
    <submittedName>
        <fullName evidence="2">Uncharacterized protein</fullName>
    </submittedName>
</protein>
<feature type="transmembrane region" description="Helical" evidence="1">
    <location>
        <begin position="139"/>
        <end position="161"/>
    </location>
</feature>
<comment type="caution">
    <text evidence="2">The sequence shown here is derived from an EMBL/GenBank/DDBJ whole genome shotgun (WGS) entry which is preliminary data.</text>
</comment>
<feature type="transmembrane region" description="Helical" evidence="1">
    <location>
        <begin position="210"/>
        <end position="230"/>
    </location>
</feature>
<dbReference type="EMBL" id="BGPR01000010">
    <property type="protein sequence ID" value="GBL76576.1"/>
    <property type="molecule type" value="Genomic_DNA"/>
</dbReference>
<accession>A0A4Y2ABI4</accession>
<evidence type="ECO:0000313" key="2">
    <source>
        <dbReference type="EMBL" id="GBL76576.1"/>
    </source>
</evidence>
<feature type="transmembrane region" description="Helical" evidence="1">
    <location>
        <begin position="102"/>
        <end position="127"/>
    </location>
</feature>
<dbReference type="Proteomes" id="UP000499080">
    <property type="component" value="Unassembled WGS sequence"/>
</dbReference>
<evidence type="ECO:0000256" key="1">
    <source>
        <dbReference type="SAM" id="Phobius"/>
    </source>
</evidence>